<evidence type="ECO:0000259" key="7">
    <source>
        <dbReference type="PROSITE" id="PS50157"/>
    </source>
</evidence>
<evidence type="ECO:0000256" key="4">
    <source>
        <dbReference type="PROSITE-ProRule" id="PRU00042"/>
    </source>
</evidence>
<feature type="non-terminal residue" evidence="8">
    <location>
        <position position="518"/>
    </location>
</feature>
<evidence type="ECO:0000313" key="8">
    <source>
        <dbReference type="EMBL" id="KFM60020.1"/>
    </source>
</evidence>
<reference evidence="8 9" key="1">
    <citation type="submission" date="2013-11" db="EMBL/GenBank/DDBJ databases">
        <title>Genome sequencing of Stegodyphus mimosarum.</title>
        <authorList>
            <person name="Bechsgaard J."/>
        </authorList>
    </citation>
    <scope>NUCLEOTIDE SEQUENCE [LARGE SCALE GENOMIC DNA]</scope>
</reference>
<accession>A0A087T4I1</accession>
<dbReference type="Gene3D" id="3.30.160.60">
    <property type="entry name" value="Classic Zinc Finger"/>
    <property type="match status" value="4"/>
</dbReference>
<dbReference type="Pfam" id="PF12874">
    <property type="entry name" value="zf-met"/>
    <property type="match status" value="2"/>
</dbReference>
<dbReference type="InterPro" id="IPR022755">
    <property type="entry name" value="Znf_C2H2_jaz"/>
</dbReference>
<organism evidence="8 9">
    <name type="scientific">Stegodyphus mimosarum</name>
    <name type="common">African social velvet spider</name>
    <dbReference type="NCBI Taxonomy" id="407821"/>
    <lineage>
        <taxon>Eukaryota</taxon>
        <taxon>Metazoa</taxon>
        <taxon>Ecdysozoa</taxon>
        <taxon>Arthropoda</taxon>
        <taxon>Chelicerata</taxon>
        <taxon>Arachnida</taxon>
        <taxon>Araneae</taxon>
        <taxon>Araneomorphae</taxon>
        <taxon>Entelegynae</taxon>
        <taxon>Eresoidea</taxon>
        <taxon>Eresidae</taxon>
        <taxon>Stegodyphus</taxon>
    </lineage>
</organism>
<feature type="domain" description="C2H2-type" evidence="7">
    <location>
        <begin position="55"/>
        <end position="84"/>
    </location>
</feature>
<dbReference type="GO" id="GO:0008270">
    <property type="term" value="F:zinc ion binding"/>
    <property type="evidence" value="ECO:0007669"/>
    <property type="project" value="UniProtKB-KW"/>
</dbReference>
<evidence type="ECO:0000256" key="6">
    <source>
        <dbReference type="SAM" id="MobiDB-lite"/>
    </source>
</evidence>
<evidence type="ECO:0000256" key="3">
    <source>
        <dbReference type="ARBA" id="ARBA00022833"/>
    </source>
</evidence>
<feature type="compositionally biased region" description="Polar residues" evidence="6">
    <location>
        <begin position="336"/>
        <end position="348"/>
    </location>
</feature>
<dbReference type="Proteomes" id="UP000054359">
    <property type="component" value="Unassembled WGS sequence"/>
</dbReference>
<dbReference type="PANTHER" id="PTHR46786">
    <property type="entry name" value="ZINC FINGER MATRIN-TYPE PROTEIN 3"/>
    <property type="match status" value="1"/>
</dbReference>
<protein>
    <submittedName>
        <fullName evidence="8">Zinc finger protein 346</fullName>
    </submittedName>
</protein>
<dbReference type="InterPro" id="IPR052644">
    <property type="entry name" value="ZMAT3"/>
</dbReference>
<dbReference type="PROSITE" id="PS50157">
    <property type="entry name" value="ZINC_FINGER_C2H2_2"/>
    <property type="match status" value="2"/>
</dbReference>
<dbReference type="SUPFAM" id="SSF57667">
    <property type="entry name" value="beta-beta-alpha zinc fingers"/>
    <property type="match status" value="4"/>
</dbReference>
<keyword evidence="9" id="KW-1185">Reference proteome</keyword>
<proteinExistence type="predicted"/>
<dbReference type="AlphaFoldDB" id="A0A087T4I1"/>
<dbReference type="OrthoDB" id="6437735at2759"/>
<evidence type="ECO:0000313" key="9">
    <source>
        <dbReference type="Proteomes" id="UP000054359"/>
    </source>
</evidence>
<keyword evidence="2 4" id="KW-0863">Zinc-finger</keyword>
<name>A0A087T4I1_STEMI</name>
<keyword evidence="1" id="KW-0479">Metal-binding</keyword>
<dbReference type="PANTHER" id="PTHR46786:SF1">
    <property type="entry name" value="ZINC FINGER MATRIN-TYPE PROTEIN 3"/>
    <property type="match status" value="1"/>
</dbReference>
<keyword evidence="5" id="KW-0175">Coiled coil</keyword>
<dbReference type="PROSITE" id="PS00028">
    <property type="entry name" value="ZINC_FINGER_C2H2_1"/>
    <property type="match status" value="4"/>
</dbReference>
<feature type="compositionally biased region" description="Basic and acidic residues" evidence="6">
    <location>
        <begin position="1"/>
        <end position="18"/>
    </location>
</feature>
<feature type="compositionally biased region" description="Basic and acidic residues" evidence="6">
    <location>
        <begin position="356"/>
        <end position="373"/>
    </location>
</feature>
<sequence>MEADKNSKSDDEKKDKSTVLESASSAVPLKKSEHVSDEEEDILWSSDDSDSDEEYICTLCNKTFSGFIPLKQHEKSGSHLRKKLKKKLEKKLEKEIVKLEKLEDDEEENLDFIKEPFAACKICKKSFSDPLSYHKHLISKKHKRKALEAKILDQMKSNDSEALKKMLQKKADPTKERKNNTGASDPYEAILNDLKVKLSVAKAEGKSSESDSSDDTEEFSCTDCDKYFSSLGNYFQHMTSKSHKRKVKQNRMLEQLTKSEKKSEVFVDISSIDTEDDILMCKLCSVAFSGPESAFAHLKSKGHKKKLEVLKWKRSHRQKREVRSKSFTAYEEHSQDFTNIESVSNEMNEISAADSNNKDLDSKKSLKSPHDTEENLPSSSSYELGEDLKQTMISATKDSQQKAKQSRSGEVREKEADKSITKANEEELKQNVREKIPEKERKPNLIEASLQKEAKPKPNIKEAQEKEARGKIIKVESENKVPAEAVEEEVQEGKIASEKYEVYKQIMSSFRPNVPGNK</sequence>
<dbReference type="STRING" id="407821.A0A087T4I1"/>
<keyword evidence="3" id="KW-0862">Zinc</keyword>
<dbReference type="SMART" id="SM00451">
    <property type="entry name" value="ZnF_U1"/>
    <property type="match status" value="4"/>
</dbReference>
<feature type="compositionally biased region" description="Polar residues" evidence="6">
    <location>
        <begin position="391"/>
        <end position="406"/>
    </location>
</feature>
<dbReference type="InterPro" id="IPR003604">
    <property type="entry name" value="Matrin/U1-like-C_Znf_C2H2"/>
</dbReference>
<feature type="domain" description="C2H2-type" evidence="7">
    <location>
        <begin position="219"/>
        <end position="248"/>
    </location>
</feature>
<dbReference type="GO" id="GO:0003676">
    <property type="term" value="F:nucleic acid binding"/>
    <property type="evidence" value="ECO:0007669"/>
    <property type="project" value="InterPro"/>
</dbReference>
<evidence type="ECO:0000256" key="5">
    <source>
        <dbReference type="SAM" id="Coils"/>
    </source>
</evidence>
<feature type="compositionally biased region" description="Acidic residues" evidence="6">
    <location>
        <begin position="36"/>
        <end position="50"/>
    </location>
</feature>
<evidence type="ECO:0000256" key="2">
    <source>
        <dbReference type="ARBA" id="ARBA00022771"/>
    </source>
</evidence>
<dbReference type="InterPro" id="IPR013087">
    <property type="entry name" value="Znf_C2H2_type"/>
</dbReference>
<dbReference type="Pfam" id="PF12171">
    <property type="entry name" value="zf-C2H2_jaz"/>
    <property type="match status" value="1"/>
</dbReference>
<dbReference type="EMBL" id="KK113373">
    <property type="protein sequence ID" value="KFM60020.1"/>
    <property type="molecule type" value="Genomic_DNA"/>
</dbReference>
<feature type="coiled-coil region" evidence="5">
    <location>
        <begin position="82"/>
        <end position="109"/>
    </location>
</feature>
<feature type="region of interest" description="Disordered" evidence="6">
    <location>
        <begin position="321"/>
        <end position="468"/>
    </location>
</feature>
<dbReference type="SMART" id="SM00355">
    <property type="entry name" value="ZnF_C2H2"/>
    <property type="match status" value="4"/>
</dbReference>
<feature type="region of interest" description="Disordered" evidence="6">
    <location>
        <begin position="1"/>
        <end position="50"/>
    </location>
</feature>
<gene>
    <name evidence="8" type="ORF">X975_17304</name>
</gene>
<dbReference type="InterPro" id="IPR036236">
    <property type="entry name" value="Znf_C2H2_sf"/>
</dbReference>
<evidence type="ECO:0000256" key="1">
    <source>
        <dbReference type="ARBA" id="ARBA00022723"/>
    </source>
</evidence>
<feature type="compositionally biased region" description="Basic and acidic residues" evidence="6">
    <location>
        <begin position="407"/>
        <end position="468"/>
    </location>
</feature>